<feature type="compositionally biased region" description="Low complexity" evidence="1">
    <location>
        <begin position="283"/>
        <end position="296"/>
    </location>
</feature>
<dbReference type="PANTHER" id="PTHR33595">
    <property type="entry name" value="VON WILLEBRAND FACTOR A DOMAIN PROTEIN"/>
    <property type="match status" value="1"/>
</dbReference>
<evidence type="ECO:0000313" key="3">
    <source>
        <dbReference type="EMBL" id="KAH7301486.1"/>
    </source>
</evidence>
<feature type="compositionally biased region" description="Polar residues" evidence="1">
    <location>
        <begin position="29"/>
        <end position="40"/>
    </location>
</feature>
<keyword evidence="4" id="KW-1185">Reference proteome</keyword>
<accession>A0A8T2RY94</accession>
<evidence type="ECO:0000256" key="1">
    <source>
        <dbReference type="SAM" id="MobiDB-lite"/>
    </source>
</evidence>
<feature type="region of interest" description="Disordered" evidence="1">
    <location>
        <begin position="1"/>
        <end position="115"/>
    </location>
</feature>
<feature type="compositionally biased region" description="Polar residues" evidence="1">
    <location>
        <begin position="106"/>
        <end position="115"/>
    </location>
</feature>
<dbReference type="PANTHER" id="PTHR33595:SF7">
    <property type="entry name" value="OS12G0242500 PROTEIN"/>
    <property type="match status" value="1"/>
</dbReference>
<sequence length="769" mass="81645">MLPSKADRILSRYRPIAPKPSPLPPAGSYGTTDPSSTCASVDSFSTSSRCKKSRKRKVDDSAGATAKCLKAPRPIGSSGGVSNTGGASSLTQGLSDGTVPLRDRPSASQISQGNARLSMEEVMEPVNGMLREAPNGMVSDMRFATYGRVIAPMYVANGSNVQVQPQGFYVPMGAGGQYQNHFTLLNHRATPGFNPSSMGVVDKELGFLARAAAASATMMQEKTASMPVMDAGCAKAGNHAGGSFTEMIRGITRLPTAADVQSLMQVRASPTAIIGHPAAATASSSMGVRGSPSSSRESQQQKSDFSPLSPNVVHNWGTRSPSRVDADQVCENEAKLVTLSLLPNLPSKICSAGMATSQVGSSVVQDTSTSTPRKLELPLVETTSSGLYNPEASWCHQTSSLPETTALLASWYDPPSVELGKGIGFPNPDARLSVKCPQLTTTAKGSMDGFVVPSLSSPIMQVAASQAIADGAFIDQSYLEQVYGGSEEPSLLMDANSQVLWFNKPYERATKSANERLSGKTLPTGPYIDPLGHPTPLGSFLFHVNGKAVKATLWGFLKKLVIQESNFPVEKSVPGKVSHAHLNTGEGSQIISPPDSEFISRMNTMVGAGNSHMITLTLESITELHMEAPNVPETVEAVVERVGQGNDPAFITDRSNRVKWGNSALQQMFADMAPDAASSQLSGLCSKAPDASVSAAPGMPSFVMCCTERVPCSAWAFSCRINLEWMKGGRRRSMTVPCDVARLSCSTRATEDSWLWQFDMALSLHLHVP</sequence>
<feature type="domain" description="DUF7950" evidence="2">
    <location>
        <begin position="616"/>
        <end position="760"/>
    </location>
</feature>
<feature type="compositionally biased region" description="Polar residues" evidence="1">
    <location>
        <begin position="297"/>
        <end position="309"/>
    </location>
</feature>
<dbReference type="Pfam" id="PF25821">
    <property type="entry name" value="DUF7950"/>
    <property type="match status" value="1"/>
</dbReference>
<proteinExistence type="predicted"/>
<organism evidence="3 4">
    <name type="scientific">Ceratopteris richardii</name>
    <name type="common">Triangle waterfern</name>
    <dbReference type="NCBI Taxonomy" id="49495"/>
    <lineage>
        <taxon>Eukaryota</taxon>
        <taxon>Viridiplantae</taxon>
        <taxon>Streptophyta</taxon>
        <taxon>Embryophyta</taxon>
        <taxon>Tracheophyta</taxon>
        <taxon>Polypodiopsida</taxon>
        <taxon>Polypodiidae</taxon>
        <taxon>Polypodiales</taxon>
        <taxon>Pteridineae</taxon>
        <taxon>Pteridaceae</taxon>
        <taxon>Parkerioideae</taxon>
        <taxon>Ceratopteris</taxon>
    </lineage>
</organism>
<dbReference type="OrthoDB" id="1922150at2759"/>
<feature type="compositionally biased region" description="Polar residues" evidence="1">
    <location>
        <begin position="84"/>
        <end position="95"/>
    </location>
</feature>
<comment type="caution">
    <text evidence="3">The sequence shown here is derived from an EMBL/GenBank/DDBJ whole genome shotgun (WGS) entry which is preliminary data.</text>
</comment>
<gene>
    <name evidence="3" type="ORF">KP509_23G029500</name>
</gene>
<evidence type="ECO:0000313" key="4">
    <source>
        <dbReference type="Proteomes" id="UP000825935"/>
    </source>
</evidence>
<feature type="region of interest" description="Disordered" evidence="1">
    <location>
        <begin position="279"/>
        <end position="324"/>
    </location>
</feature>
<dbReference type="OMA" id="VEHSNIC"/>
<reference evidence="3 4" key="1">
    <citation type="submission" date="2021-08" db="EMBL/GenBank/DDBJ databases">
        <title>WGS assembly of Ceratopteris richardii.</title>
        <authorList>
            <person name="Marchant D.B."/>
            <person name="Chen G."/>
            <person name="Jenkins J."/>
            <person name="Shu S."/>
            <person name="Leebens-Mack J."/>
            <person name="Grimwood J."/>
            <person name="Schmutz J."/>
            <person name="Soltis P."/>
            <person name="Soltis D."/>
            <person name="Chen Z.-H."/>
        </authorList>
    </citation>
    <scope>NUCLEOTIDE SEQUENCE [LARGE SCALE GENOMIC DNA]</scope>
    <source>
        <strain evidence="3">Whitten #5841</strain>
        <tissue evidence="3">Leaf</tissue>
    </source>
</reference>
<evidence type="ECO:0000259" key="2">
    <source>
        <dbReference type="Pfam" id="PF25821"/>
    </source>
</evidence>
<feature type="compositionally biased region" description="Basic and acidic residues" evidence="1">
    <location>
        <begin position="1"/>
        <end position="10"/>
    </location>
</feature>
<dbReference type="Proteomes" id="UP000825935">
    <property type="component" value="Chromosome 23"/>
</dbReference>
<dbReference type="InterPro" id="IPR057710">
    <property type="entry name" value="DUF7950"/>
</dbReference>
<dbReference type="EMBL" id="CM035428">
    <property type="protein sequence ID" value="KAH7301486.1"/>
    <property type="molecule type" value="Genomic_DNA"/>
</dbReference>
<protein>
    <recommendedName>
        <fullName evidence="2">DUF7950 domain-containing protein</fullName>
    </recommendedName>
</protein>
<dbReference type="AlphaFoldDB" id="A0A8T2RY94"/>
<name>A0A8T2RY94_CERRI</name>